<proteinExistence type="predicted"/>
<protein>
    <submittedName>
        <fullName evidence="1">Dihydropteroate synthase type-2</fullName>
        <ecNumber evidence="1">2.5.1.15</ecNumber>
    </submittedName>
</protein>
<name>A0A8B0ST33_KLEPN</name>
<dbReference type="EMBL" id="MN956836">
    <property type="protein sequence ID" value="QTX14159.1"/>
    <property type="molecule type" value="Genomic_DNA"/>
</dbReference>
<dbReference type="AlphaFoldDB" id="A0A8B0ST33"/>
<reference evidence="1" key="1">
    <citation type="submission" date="2020-01" db="EMBL/GenBank/DDBJ databases">
        <authorList>
            <person name="Qin S."/>
        </authorList>
    </citation>
    <scope>NUCLEOTIDE SEQUENCE</scope>
    <source>
        <strain evidence="1">CVir17-16-YZ6g</strain>
        <plasmid evidence="1">p17-15-vir-like</plasmid>
    </source>
</reference>
<evidence type="ECO:0000313" key="1">
    <source>
        <dbReference type="EMBL" id="QTX14159.1"/>
    </source>
</evidence>
<dbReference type="EC" id="2.5.1.15" evidence="1"/>
<accession>A0A8B0ST33</accession>
<sequence>MGATVGLPVKDLGPASLAAELHAIGNGADYVRTHAPGDLRSAITFSETLAKFRSRDARDRGLRSCLAFTFRPPASGPPVRFREGGRRHAGLVRIKLHYEAAVHTAPGERMDSEEPPNVRVACSGDIDEVVRLMHDAAAWMSAKGTPARDVARIDRTFAETFVLRSELLGIASENGIYGHSRFFATPILTTSWLA</sequence>
<geneLocation type="plasmid" evidence="1">
    <name>p17-15-vir-like</name>
</geneLocation>
<keyword evidence="1" id="KW-0614">Plasmid</keyword>
<keyword evidence="1" id="KW-0808">Transferase</keyword>
<dbReference type="GO" id="GO:0004156">
    <property type="term" value="F:dihydropteroate synthase activity"/>
    <property type="evidence" value="ECO:0007669"/>
    <property type="project" value="UniProtKB-EC"/>
</dbReference>
<organism evidence="1">
    <name type="scientific">Klebsiella pneumoniae</name>
    <dbReference type="NCBI Taxonomy" id="573"/>
    <lineage>
        <taxon>Bacteria</taxon>
        <taxon>Pseudomonadati</taxon>
        <taxon>Pseudomonadota</taxon>
        <taxon>Gammaproteobacteria</taxon>
        <taxon>Enterobacterales</taxon>
        <taxon>Enterobacteriaceae</taxon>
        <taxon>Klebsiella/Raoultella group</taxon>
        <taxon>Klebsiella</taxon>
        <taxon>Klebsiella pneumoniae complex</taxon>
    </lineage>
</organism>